<dbReference type="SMART" id="SM00560">
    <property type="entry name" value="LamGL"/>
    <property type="match status" value="1"/>
</dbReference>
<keyword evidence="3 7" id="KW-0732">Signal</keyword>
<dbReference type="Pfam" id="PF18884">
    <property type="entry name" value="TSP3_bac"/>
    <property type="match status" value="1"/>
</dbReference>
<evidence type="ECO:0000313" key="9">
    <source>
        <dbReference type="EMBL" id="QUE49365.1"/>
    </source>
</evidence>
<feature type="signal peptide" evidence="7">
    <location>
        <begin position="1"/>
        <end position="23"/>
    </location>
</feature>
<reference evidence="9" key="1">
    <citation type="submission" date="2021-04" db="EMBL/GenBank/DDBJ databases">
        <title>Luteolibacter sp. 32A isolated from the skin of an Anderson's salamander (Ambystoma andersonii).</title>
        <authorList>
            <person name="Spergser J."/>
            <person name="Busse H.-J."/>
        </authorList>
    </citation>
    <scope>NUCLEOTIDE SEQUENCE</scope>
    <source>
        <strain evidence="9">32A</strain>
    </source>
</reference>
<dbReference type="InterPro" id="IPR021862">
    <property type="entry name" value="DUF3472"/>
</dbReference>
<evidence type="ECO:0000313" key="10">
    <source>
        <dbReference type="Proteomes" id="UP000676169"/>
    </source>
</evidence>
<dbReference type="KEGG" id="lamb:KBB96_10830"/>
<name>A0A975IZ62_9BACT</name>
<dbReference type="SUPFAM" id="SSF49899">
    <property type="entry name" value="Concanavalin A-like lectins/glucanases"/>
    <property type="match status" value="3"/>
</dbReference>
<comment type="subcellular location">
    <subcellularLocation>
        <location evidence="1">Secreted</location>
    </subcellularLocation>
</comment>
<dbReference type="InterPro" id="IPR013320">
    <property type="entry name" value="ConA-like_dom_sf"/>
</dbReference>
<sequence>MKNPKSTLCAVALLAAASTPAHAEYYNFTGPSGASIDGSDILYQETRYPVWPQSTYNARWFPGIAGTTTSTSFYSGPTWNGSYDTGTRSIGYIQSFWGIDNPVTAGDSVTPEWWHGNMRDVPSVGEGASGKVEGSWSMTTGTWYPTAVRIWRPTGNPANVSKCGQWFKDGVTGKWHHLSTFNMPFVATRFTGDTGFIEDFSNGNVNPHRVDFRNYYFRKSGTWTPGKTFKPSTRQATEKGTSGLIESNTAGFFETCSGTSYTGNMGPGAQELTYTLTMPTTPTFDTPVVSSVTAVTTTNQLDVKWAMSATSSPQFSYKIEVFPTTNTSGTPSLTVTKIDPDTTDVLIPTTGLPTPTVKVTITDIFDQVATAVVATASTATLANASTPSGTVAGLGYKYYEGSWTALPTFDAALDTSSLVQSGGVNAVDITVHRQTTKYAAQYKGYVNIPSDGLWSFTLKSSDGSKLLIDGTAVVTNDGVHGGGFEVIGATGLKAGKHAVEVQYFKSDPGATGSNEENLIQLTWEGPSVAKAAIPESAWSRVPTGGEPTITLTSPANGATVAADAASLTASVNPASQTLQSVRFYNKDTCWGAAYSSTASGANRLFASSELLGAGANHLRARLVYGSSGQYTLDSPTIDITVTQPGISPWQFSAIGSHVFQAASSVSNNVHTLVGDNLNFNWQLISGNTTIVARLKRRPGTSWVSQFDGTGYDGGWSGGIIFRQDLTGYPGSEIGNKFITLLASASNGIYLQDNTNSNAGGLFWPSPNLQNASNTYNWMKLQRAGNVFTAYLSVDGTTWDNVGSRDLSAQGFNTAMYVGVYSLARPSTNPNPNRWQFDSVAVGTSLPTPPALPDYVARWAMNEGTGAGVADSTPDPINGVIQNAAPWVTGVAGTGLDFNGTNQSVLIPPLSLNTNTVTLTGWVKRNGAQTAWAGIAFTRGSLTSGMMFGPSNDLRFTWDSGSNSSYNFSSGLVPPDGTWTFCALAVEPTKATLYMKPQGGSLTSSVCTGTFNASPFDGDFYLGWDTNSSGRRYKGSMDDFRVYRRTLSSTEITAIASGNGAPSFTTDPFSKPGASSGSGYSSTLAGSATDPDSGDVLTYSKVSGPSWLTVAANGMLGGTPMSGNAGTNSFTVRVTDVDGASDDATLTITVTDPNAAPDSDGDGFSNALETALGTDPNNASSKPATSYSGLRAWWKLDETTGTSAAEVTGRTGQTGTLLNTPVWTTGRIGNGLDLNGTTQAVSVPALNLGINNVTLSAWVKRNGSQYGYSGIVYSRDGSASGLMVGPSNDLRYTWAGGQWGFSSGLTIPDGVWTYCAVVVEPTKATLYMMPDGGAMQTAVNTTAHAEAPFSATLYLGWDTNQNERHFKGTIDDVKIYTRSLTATEISQVATAPVSLPWQSQDIGSTGVTGSAMQTSGTLILSGSGADIWGTADAFRYTWQALTGDGSITARVATQQNTDGWAKAGVMIRESLTAGSKQAMLAVTPGNGVALQYRSTTSGASSNTAGSTSAAPRWVRLTRTGDVLRAYESADGSTWTQVGTDTTITMAANIYIGLAVTSHNNTVSSTATFDSITVVP</sequence>
<dbReference type="InterPro" id="IPR037524">
    <property type="entry name" value="PA14/GLEYA"/>
</dbReference>
<dbReference type="InterPro" id="IPR015919">
    <property type="entry name" value="Cadherin-like_sf"/>
</dbReference>
<dbReference type="InterPro" id="IPR059100">
    <property type="entry name" value="TSP3_bac"/>
</dbReference>
<evidence type="ECO:0000256" key="3">
    <source>
        <dbReference type="ARBA" id="ARBA00022729"/>
    </source>
</evidence>
<evidence type="ECO:0000256" key="6">
    <source>
        <dbReference type="SAM" id="MobiDB-lite"/>
    </source>
</evidence>
<feature type="chain" id="PRO_5037216919" evidence="7">
    <location>
        <begin position="24"/>
        <end position="1574"/>
    </location>
</feature>
<proteinExistence type="predicted"/>
<dbReference type="SMART" id="SM00758">
    <property type="entry name" value="PA14"/>
    <property type="match status" value="1"/>
</dbReference>
<evidence type="ECO:0000259" key="8">
    <source>
        <dbReference type="PROSITE" id="PS51820"/>
    </source>
</evidence>
<dbReference type="InterPro" id="IPR006644">
    <property type="entry name" value="Cadg"/>
</dbReference>
<dbReference type="Pfam" id="PF05345">
    <property type="entry name" value="He_PIG"/>
    <property type="match status" value="1"/>
</dbReference>
<evidence type="ECO:0000256" key="4">
    <source>
        <dbReference type="ARBA" id="ARBA00022837"/>
    </source>
</evidence>
<dbReference type="Proteomes" id="UP000676169">
    <property type="component" value="Chromosome"/>
</dbReference>
<dbReference type="PANTHER" id="PTHR42535">
    <property type="entry name" value="OOKINETE PROTEIN, PUTATIVE-RELATED"/>
    <property type="match status" value="1"/>
</dbReference>
<dbReference type="InterPro" id="IPR011658">
    <property type="entry name" value="PA14_dom"/>
</dbReference>
<keyword evidence="2" id="KW-0964">Secreted</keyword>
<evidence type="ECO:0000256" key="5">
    <source>
        <dbReference type="ARBA" id="ARBA00023157"/>
    </source>
</evidence>
<dbReference type="PROSITE" id="PS51820">
    <property type="entry name" value="PA14"/>
    <property type="match status" value="1"/>
</dbReference>
<evidence type="ECO:0000256" key="2">
    <source>
        <dbReference type="ARBA" id="ARBA00022525"/>
    </source>
</evidence>
<feature type="compositionally biased region" description="Polar residues" evidence="6">
    <location>
        <begin position="1059"/>
        <end position="1085"/>
    </location>
</feature>
<dbReference type="InterPro" id="IPR013783">
    <property type="entry name" value="Ig-like_fold"/>
</dbReference>
<dbReference type="SUPFAM" id="SSF49313">
    <property type="entry name" value="Cadherin-like"/>
    <property type="match status" value="1"/>
</dbReference>
<dbReference type="Gene3D" id="2.60.120.200">
    <property type="match status" value="4"/>
</dbReference>
<dbReference type="SUPFAM" id="SSF56988">
    <property type="entry name" value="Anthrax protective antigen"/>
    <property type="match status" value="1"/>
</dbReference>
<dbReference type="Pfam" id="PF07691">
    <property type="entry name" value="PA14"/>
    <property type="match status" value="1"/>
</dbReference>
<dbReference type="PANTHER" id="PTHR42535:SF2">
    <property type="entry name" value="CHROMOSOME UNDETERMINED SCAFFOLD_146, WHOLE GENOME SHOTGUN SEQUENCE"/>
    <property type="match status" value="1"/>
</dbReference>
<dbReference type="Pfam" id="PF11958">
    <property type="entry name" value="DUF3472"/>
    <property type="match status" value="1"/>
</dbReference>
<protein>
    <submittedName>
        <fullName evidence="9">DUF3472 domain-containing protein</fullName>
    </submittedName>
</protein>
<dbReference type="SMART" id="SM00736">
    <property type="entry name" value="CADG"/>
    <property type="match status" value="1"/>
</dbReference>
<dbReference type="Gene3D" id="3.90.182.10">
    <property type="entry name" value="Toxin - Anthrax Protective Antigen,domain 1"/>
    <property type="match status" value="1"/>
</dbReference>
<dbReference type="RefSeq" id="WP_211629426.1">
    <property type="nucleotide sequence ID" value="NZ_CP073100.1"/>
</dbReference>
<dbReference type="GO" id="GO:0005509">
    <property type="term" value="F:calcium ion binding"/>
    <property type="evidence" value="ECO:0007669"/>
    <property type="project" value="InterPro"/>
</dbReference>
<accession>A0A975IZ62</accession>
<dbReference type="Gene3D" id="2.60.40.10">
    <property type="entry name" value="Immunoglobulins"/>
    <property type="match status" value="1"/>
</dbReference>
<dbReference type="Pfam" id="PF13385">
    <property type="entry name" value="Laminin_G_3"/>
    <property type="match status" value="2"/>
</dbReference>
<evidence type="ECO:0000256" key="7">
    <source>
        <dbReference type="SAM" id="SignalP"/>
    </source>
</evidence>
<keyword evidence="4" id="KW-0106">Calcium</keyword>
<dbReference type="GO" id="GO:0016020">
    <property type="term" value="C:membrane"/>
    <property type="evidence" value="ECO:0007669"/>
    <property type="project" value="InterPro"/>
</dbReference>
<keyword evidence="5" id="KW-1015">Disulfide bond</keyword>
<organism evidence="9 10">
    <name type="scientific">Luteolibacter ambystomatis</name>
    <dbReference type="NCBI Taxonomy" id="2824561"/>
    <lineage>
        <taxon>Bacteria</taxon>
        <taxon>Pseudomonadati</taxon>
        <taxon>Verrucomicrobiota</taxon>
        <taxon>Verrucomicrobiia</taxon>
        <taxon>Verrucomicrobiales</taxon>
        <taxon>Verrucomicrobiaceae</taxon>
        <taxon>Luteolibacter</taxon>
    </lineage>
</organism>
<feature type="region of interest" description="Disordered" evidence="6">
    <location>
        <begin position="1056"/>
        <end position="1086"/>
    </location>
</feature>
<gene>
    <name evidence="9" type="ORF">KBB96_10830</name>
</gene>
<feature type="domain" description="PA14" evidence="8">
    <location>
        <begin position="389"/>
        <end position="537"/>
    </location>
</feature>
<dbReference type="InterPro" id="IPR006558">
    <property type="entry name" value="LamG-like"/>
</dbReference>
<evidence type="ECO:0000256" key="1">
    <source>
        <dbReference type="ARBA" id="ARBA00004613"/>
    </source>
</evidence>
<keyword evidence="10" id="KW-1185">Reference proteome</keyword>
<dbReference type="EMBL" id="CP073100">
    <property type="protein sequence ID" value="QUE49365.1"/>
    <property type="molecule type" value="Genomic_DNA"/>
</dbReference>